<reference evidence="1" key="1">
    <citation type="journal article" date="2014" name="Front. Microbiol.">
        <title>High frequency of phylogenetically diverse reductive dehalogenase-homologous genes in deep subseafloor sedimentary metagenomes.</title>
        <authorList>
            <person name="Kawai M."/>
            <person name="Futagami T."/>
            <person name="Toyoda A."/>
            <person name="Takaki Y."/>
            <person name="Nishi S."/>
            <person name="Hori S."/>
            <person name="Arai W."/>
            <person name="Tsubouchi T."/>
            <person name="Morono Y."/>
            <person name="Uchiyama I."/>
            <person name="Ito T."/>
            <person name="Fujiyama A."/>
            <person name="Inagaki F."/>
            <person name="Takami H."/>
        </authorList>
    </citation>
    <scope>NUCLEOTIDE SEQUENCE</scope>
    <source>
        <strain evidence="1">Expedition CK06-06</strain>
    </source>
</reference>
<proteinExistence type="predicted"/>
<dbReference type="AlphaFoldDB" id="X0ZA96"/>
<comment type="caution">
    <text evidence="1">The sequence shown here is derived from an EMBL/GenBank/DDBJ whole genome shotgun (WGS) entry which is preliminary data.</text>
</comment>
<dbReference type="EMBL" id="BART01007241">
    <property type="protein sequence ID" value="GAG55222.1"/>
    <property type="molecule type" value="Genomic_DNA"/>
</dbReference>
<sequence length="109" mass="12394">MLNEAALFVRNARDLIDDDPAVIDAAIDIQILQKIAPKMIFGECPSQRLMQRILEMCITGEISHRDAEDAPTYDPDDVSLLKTAKYPRSTERFLQLLYRMNESLATPAR</sequence>
<gene>
    <name evidence="1" type="ORF">S01H4_16503</name>
</gene>
<name>X0ZA96_9ZZZZ</name>
<evidence type="ECO:0000313" key="1">
    <source>
        <dbReference type="EMBL" id="GAG55222.1"/>
    </source>
</evidence>
<protein>
    <submittedName>
        <fullName evidence="1">Uncharacterized protein</fullName>
    </submittedName>
</protein>
<accession>X0ZA96</accession>
<organism evidence="1">
    <name type="scientific">marine sediment metagenome</name>
    <dbReference type="NCBI Taxonomy" id="412755"/>
    <lineage>
        <taxon>unclassified sequences</taxon>
        <taxon>metagenomes</taxon>
        <taxon>ecological metagenomes</taxon>
    </lineage>
</organism>